<feature type="transmembrane region" description="Helical" evidence="7">
    <location>
        <begin position="170"/>
        <end position="190"/>
    </location>
</feature>
<comment type="subcellular location">
    <subcellularLocation>
        <location evidence="1">Cell membrane</location>
        <topology evidence="1">Multi-pass membrane protein</topology>
    </subcellularLocation>
</comment>
<dbReference type="GO" id="GO:0016787">
    <property type="term" value="F:hydrolase activity"/>
    <property type="evidence" value="ECO:0007669"/>
    <property type="project" value="UniProtKB-KW"/>
</dbReference>
<dbReference type="SMART" id="SM00014">
    <property type="entry name" value="acidPPc"/>
    <property type="match status" value="1"/>
</dbReference>
<dbReference type="CDD" id="cd03392">
    <property type="entry name" value="PAP2_like_2"/>
    <property type="match status" value="1"/>
</dbReference>
<dbReference type="Gene3D" id="1.20.144.10">
    <property type="entry name" value="Phosphatidic acid phosphatase type 2/haloperoxidase"/>
    <property type="match status" value="2"/>
</dbReference>
<dbReference type="Proteomes" id="UP000276417">
    <property type="component" value="Plasmid unnamed2"/>
</dbReference>
<dbReference type="EMBL" id="CP034186">
    <property type="protein sequence ID" value="AZI45124.1"/>
    <property type="molecule type" value="Genomic_DNA"/>
</dbReference>
<keyword evidence="2" id="KW-1003">Cell membrane</keyword>
<evidence type="ECO:0000256" key="4">
    <source>
        <dbReference type="ARBA" id="ARBA00022801"/>
    </source>
</evidence>
<reference evidence="9 10" key="1">
    <citation type="submission" date="2018-11" db="EMBL/GenBank/DDBJ databases">
        <title>Deinococcus shelandsis sp. nov., isolated from South Shetland Islands soil of Antarctica.</title>
        <authorList>
            <person name="Tian J."/>
        </authorList>
    </citation>
    <scope>NUCLEOTIDE SEQUENCE [LARGE SCALE GENOMIC DNA]</scope>
    <source>
        <strain evidence="9 10">S14-83T</strain>
        <plasmid evidence="9 10">unnamed2</plasmid>
    </source>
</reference>
<organism evidence="9 10">
    <name type="scientific">Deinococcus psychrotolerans</name>
    <dbReference type="NCBI Taxonomy" id="2489213"/>
    <lineage>
        <taxon>Bacteria</taxon>
        <taxon>Thermotogati</taxon>
        <taxon>Deinococcota</taxon>
        <taxon>Deinococci</taxon>
        <taxon>Deinococcales</taxon>
        <taxon>Deinococcaceae</taxon>
        <taxon>Deinococcus</taxon>
    </lineage>
</organism>
<dbReference type="AlphaFoldDB" id="A0A3G8YRF0"/>
<evidence type="ECO:0000313" key="10">
    <source>
        <dbReference type="Proteomes" id="UP000276417"/>
    </source>
</evidence>
<keyword evidence="9" id="KW-0614">Plasmid</keyword>
<evidence type="ECO:0000256" key="1">
    <source>
        <dbReference type="ARBA" id="ARBA00004651"/>
    </source>
</evidence>
<dbReference type="SUPFAM" id="SSF48317">
    <property type="entry name" value="Acid phosphatase/Vanadium-dependent haloperoxidase"/>
    <property type="match status" value="1"/>
</dbReference>
<evidence type="ECO:0000256" key="7">
    <source>
        <dbReference type="SAM" id="Phobius"/>
    </source>
</evidence>
<dbReference type="PANTHER" id="PTHR14969:SF62">
    <property type="entry name" value="DECAPRENYLPHOSPHORYL-5-PHOSPHORIBOSE PHOSPHATASE RV3807C-RELATED"/>
    <property type="match status" value="1"/>
</dbReference>
<evidence type="ECO:0000313" key="9">
    <source>
        <dbReference type="EMBL" id="AZI45124.1"/>
    </source>
</evidence>
<dbReference type="GO" id="GO:0005886">
    <property type="term" value="C:plasma membrane"/>
    <property type="evidence" value="ECO:0007669"/>
    <property type="project" value="UniProtKB-SubCell"/>
</dbReference>
<keyword evidence="3 7" id="KW-0812">Transmembrane</keyword>
<keyword evidence="10" id="KW-1185">Reference proteome</keyword>
<evidence type="ECO:0000256" key="2">
    <source>
        <dbReference type="ARBA" id="ARBA00022475"/>
    </source>
</evidence>
<accession>A0A3G8YRF0</accession>
<feature type="transmembrane region" description="Helical" evidence="7">
    <location>
        <begin position="46"/>
        <end position="72"/>
    </location>
</feature>
<dbReference type="Pfam" id="PF01569">
    <property type="entry name" value="PAP2"/>
    <property type="match status" value="1"/>
</dbReference>
<evidence type="ECO:0000256" key="5">
    <source>
        <dbReference type="ARBA" id="ARBA00022989"/>
    </source>
</evidence>
<dbReference type="InterPro" id="IPR000326">
    <property type="entry name" value="PAP2/HPO"/>
</dbReference>
<evidence type="ECO:0000256" key="6">
    <source>
        <dbReference type="ARBA" id="ARBA00023136"/>
    </source>
</evidence>
<protein>
    <submittedName>
        <fullName evidence="9">Phosphatase PAP2 family protein</fullName>
    </submittedName>
</protein>
<dbReference type="PANTHER" id="PTHR14969">
    <property type="entry name" value="SPHINGOSINE-1-PHOSPHATE PHOSPHOHYDROLASE"/>
    <property type="match status" value="1"/>
</dbReference>
<feature type="domain" description="Phosphatidic acid phosphatase type 2/haloperoxidase" evidence="8">
    <location>
        <begin position="77"/>
        <end position="187"/>
    </location>
</feature>
<proteinExistence type="predicted"/>
<sequence length="200" mass="22130">MLIGILIPLLIVGVVAEDLVEKARFAFETPLLLWIHSFATPSLDRLALIFTTVGGVSVIAPLSAVILAFLWWKYRSLAYFWALSVGGAAALNVIMKLAFHRARPELWPRLVQESDASFPSGHSMYSMAFVVALILMSWRTPYRPLVLVLGVLFTLSVGLSRLYLGVHYPTDVLCGWLSGLAWVLGVYSIMSNHRSGRPNS</sequence>
<keyword evidence="5 7" id="KW-1133">Transmembrane helix</keyword>
<dbReference type="InterPro" id="IPR036938">
    <property type="entry name" value="PAP2/HPO_sf"/>
</dbReference>
<keyword evidence="4" id="KW-0378">Hydrolase</keyword>
<geneLocation type="plasmid" evidence="9 10">
    <name>unnamed2</name>
</geneLocation>
<evidence type="ECO:0000259" key="8">
    <source>
        <dbReference type="SMART" id="SM00014"/>
    </source>
</evidence>
<evidence type="ECO:0000256" key="3">
    <source>
        <dbReference type="ARBA" id="ARBA00022692"/>
    </source>
</evidence>
<keyword evidence="6 7" id="KW-0472">Membrane</keyword>
<dbReference type="OrthoDB" id="9789113at2"/>
<gene>
    <name evidence="9" type="ORF">EHF33_18300</name>
</gene>
<feature type="transmembrane region" description="Helical" evidence="7">
    <location>
        <begin position="79"/>
        <end position="99"/>
    </location>
</feature>
<feature type="transmembrane region" description="Helical" evidence="7">
    <location>
        <begin position="119"/>
        <end position="138"/>
    </location>
</feature>
<name>A0A3G8YRF0_9DEIO</name>
<feature type="transmembrane region" description="Helical" evidence="7">
    <location>
        <begin position="145"/>
        <end position="164"/>
    </location>
</feature>
<dbReference type="KEGG" id="dph:EHF33_18300"/>